<sequence>METFEDYLETIDNPDHRMRLSDLFNWITEEFPQLDRKIGWNQPMFTHKGTFIIGFSTAKQHLSVAPEKAGLREFMEDIERAEYKTTKELFQIRWSQPVDYDLLRDVISFNIEDKKDYPHFWRK</sequence>
<evidence type="ECO:0000259" key="1">
    <source>
        <dbReference type="Pfam" id="PF08818"/>
    </source>
</evidence>
<dbReference type="Gene3D" id="3.90.1150.200">
    <property type="match status" value="1"/>
</dbReference>
<feature type="domain" description="YdhG-like" evidence="1">
    <location>
        <begin position="17"/>
        <end position="111"/>
    </location>
</feature>
<gene>
    <name evidence="2" type="ORF">GCM10008932_08050</name>
</gene>
<proteinExistence type="predicted"/>
<dbReference type="Pfam" id="PF08818">
    <property type="entry name" value="DUF1801"/>
    <property type="match status" value="1"/>
</dbReference>
<dbReference type="SUPFAM" id="SSF159888">
    <property type="entry name" value="YdhG-like"/>
    <property type="match status" value="1"/>
</dbReference>
<dbReference type="RefSeq" id="WP_343754262.1">
    <property type="nucleotide sequence ID" value="NZ_BAAACW010000048.1"/>
</dbReference>
<dbReference type="EMBL" id="BAAACW010000048">
    <property type="protein sequence ID" value="GAA0357608.1"/>
    <property type="molecule type" value="Genomic_DNA"/>
</dbReference>
<accession>A0ABN0X858</accession>
<organism evidence="2 3">
    <name type="scientific">Alkalibacterium iburiense</name>
    <dbReference type="NCBI Taxonomy" id="290589"/>
    <lineage>
        <taxon>Bacteria</taxon>
        <taxon>Bacillati</taxon>
        <taxon>Bacillota</taxon>
        <taxon>Bacilli</taxon>
        <taxon>Lactobacillales</taxon>
        <taxon>Carnobacteriaceae</taxon>
        <taxon>Alkalibacterium</taxon>
    </lineage>
</organism>
<name>A0ABN0X858_9LACT</name>
<reference evidence="2 3" key="1">
    <citation type="journal article" date="2019" name="Int. J. Syst. Evol. Microbiol.">
        <title>The Global Catalogue of Microorganisms (GCM) 10K type strain sequencing project: providing services to taxonomists for standard genome sequencing and annotation.</title>
        <authorList>
            <consortium name="The Broad Institute Genomics Platform"/>
            <consortium name="The Broad Institute Genome Sequencing Center for Infectious Disease"/>
            <person name="Wu L."/>
            <person name="Ma J."/>
        </authorList>
    </citation>
    <scope>NUCLEOTIDE SEQUENCE [LARGE SCALE GENOMIC DNA]</scope>
    <source>
        <strain evidence="2 3">JCM 12662</strain>
    </source>
</reference>
<evidence type="ECO:0000313" key="3">
    <source>
        <dbReference type="Proteomes" id="UP001501166"/>
    </source>
</evidence>
<protein>
    <submittedName>
        <fullName evidence="2">Iron chaperone</fullName>
    </submittedName>
</protein>
<dbReference type="Proteomes" id="UP001501166">
    <property type="component" value="Unassembled WGS sequence"/>
</dbReference>
<keyword evidence="3" id="KW-1185">Reference proteome</keyword>
<evidence type="ECO:0000313" key="2">
    <source>
        <dbReference type="EMBL" id="GAA0357608.1"/>
    </source>
</evidence>
<comment type="caution">
    <text evidence="2">The sequence shown here is derived from an EMBL/GenBank/DDBJ whole genome shotgun (WGS) entry which is preliminary data.</text>
</comment>
<dbReference type="InterPro" id="IPR014922">
    <property type="entry name" value="YdhG-like"/>
</dbReference>